<organism evidence="10 11">
    <name type="scientific">Natronocella acetinitrilica</name>
    <dbReference type="NCBI Taxonomy" id="414046"/>
    <lineage>
        <taxon>Bacteria</taxon>
        <taxon>Pseudomonadati</taxon>
        <taxon>Pseudomonadota</taxon>
        <taxon>Gammaproteobacteria</taxon>
        <taxon>Chromatiales</taxon>
        <taxon>Ectothiorhodospiraceae</taxon>
        <taxon>Natronocella</taxon>
    </lineage>
</organism>
<dbReference type="GO" id="GO:0015416">
    <property type="term" value="F:ABC-type phosphonate transporter activity"/>
    <property type="evidence" value="ECO:0007669"/>
    <property type="project" value="InterPro"/>
</dbReference>
<evidence type="ECO:0000256" key="5">
    <source>
        <dbReference type="ARBA" id="ARBA00022840"/>
    </source>
</evidence>
<feature type="region of interest" description="Disordered" evidence="8">
    <location>
        <begin position="1"/>
        <end position="21"/>
    </location>
</feature>
<comment type="caution">
    <text evidence="10">The sequence shown here is derived from an EMBL/GenBank/DDBJ whole genome shotgun (WGS) entry which is preliminary data.</text>
</comment>
<dbReference type="NCBIfam" id="TIGR02315">
    <property type="entry name" value="ABC_phnC"/>
    <property type="match status" value="1"/>
</dbReference>
<sequence>MQTQPLTSTDAVPRKSGITDAAPKELAKPMVSIRGLTKTYGRNGRAVTALKDISLSIRHGEFVALLGPSGVGKSTLLRCLNHLVPPTSGDVVIGGENLAKLSKRQLLAARTRIGMIFQESNLIGRLPVITNVLCGRLATLGALRALTYSFPRDDYDRAVRALRRAGLDDEELYLRRADRLSGGQKQRVGIARMLVQQPDLVLADEPIASLDVKMQATIMDLIRGIARDDGITVVMSLHQLQVARAYATRIIALSAGGVAFDGPPGDLSDSIVQDIFDIDDEGLISGAR</sequence>
<keyword evidence="4" id="KW-0547">Nucleotide-binding</keyword>
<evidence type="ECO:0000256" key="1">
    <source>
        <dbReference type="ARBA" id="ARBA00004417"/>
    </source>
</evidence>
<feature type="compositionally biased region" description="Polar residues" evidence="8">
    <location>
        <begin position="1"/>
        <end position="10"/>
    </location>
</feature>
<name>A0AAE3G7F9_9GAMM</name>
<dbReference type="AlphaFoldDB" id="A0AAE3G7F9"/>
<dbReference type="InterPro" id="IPR050086">
    <property type="entry name" value="MetN_ABC_transporter-like"/>
</dbReference>
<dbReference type="GO" id="GO:0005886">
    <property type="term" value="C:plasma membrane"/>
    <property type="evidence" value="ECO:0007669"/>
    <property type="project" value="UniProtKB-SubCell"/>
</dbReference>
<evidence type="ECO:0000313" key="11">
    <source>
        <dbReference type="Proteomes" id="UP001205843"/>
    </source>
</evidence>
<dbReference type="GO" id="GO:0016887">
    <property type="term" value="F:ATP hydrolysis activity"/>
    <property type="evidence" value="ECO:0007669"/>
    <property type="project" value="InterPro"/>
</dbReference>
<keyword evidence="3" id="KW-1003">Cell membrane</keyword>
<dbReference type="PROSITE" id="PS50893">
    <property type="entry name" value="ABC_TRANSPORTER_2"/>
    <property type="match status" value="1"/>
</dbReference>
<keyword evidence="6" id="KW-1278">Translocase</keyword>
<keyword evidence="11" id="KW-1185">Reference proteome</keyword>
<dbReference type="InterPro" id="IPR012693">
    <property type="entry name" value="ABC_transpr_PhnC"/>
</dbReference>
<accession>A0AAE3G7F9</accession>
<evidence type="ECO:0000313" key="10">
    <source>
        <dbReference type="EMBL" id="MCP1676448.1"/>
    </source>
</evidence>
<evidence type="ECO:0000259" key="9">
    <source>
        <dbReference type="PROSITE" id="PS50893"/>
    </source>
</evidence>
<dbReference type="SUPFAM" id="SSF52540">
    <property type="entry name" value="P-loop containing nucleoside triphosphate hydrolases"/>
    <property type="match status" value="1"/>
</dbReference>
<evidence type="ECO:0000256" key="8">
    <source>
        <dbReference type="SAM" id="MobiDB-lite"/>
    </source>
</evidence>
<comment type="subcellular location">
    <subcellularLocation>
        <location evidence="1">Cell inner membrane</location>
        <topology evidence="1">Peripheral membrane protein</topology>
    </subcellularLocation>
</comment>
<dbReference type="InterPro" id="IPR017871">
    <property type="entry name" value="ABC_transporter-like_CS"/>
</dbReference>
<evidence type="ECO:0000256" key="7">
    <source>
        <dbReference type="ARBA" id="ARBA00023136"/>
    </source>
</evidence>
<dbReference type="SMART" id="SM00382">
    <property type="entry name" value="AAA"/>
    <property type="match status" value="1"/>
</dbReference>
<gene>
    <name evidence="10" type="ORF">J2T57_003609</name>
</gene>
<dbReference type="InterPro" id="IPR027417">
    <property type="entry name" value="P-loop_NTPase"/>
</dbReference>
<dbReference type="Proteomes" id="UP001205843">
    <property type="component" value="Unassembled WGS sequence"/>
</dbReference>
<keyword evidence="7" id="KW-0472">Membrane</keyword>
<evidence type="ECO:0000256" key="6">
    <source>
        <dbReference type="ARBA" id="ARBA00022967"/>
    </source>
</evidence>
<protein>
    <submittedName>
        <fullName evidence="10">Phosphonate transport system ATP-binding protein</fullName>
    </submittedName>
</protein>
<keyword evidence="5 10" id="KW-0067">ATP-binding</keyword>
<dbReference type="GO" id="GO:0005524">
    <property type="term" value="F:ATP binding"/>
    <property type="evidence" value="ECO:0007669"/>
    <property type="project" value="UniProtKB-KW"/>
</dbReference>
<dbReference type="PROSITE" id="PS00211">
    <property type="entry name" value="ABC_TRANSPORTER_1"/>
    <property type="match status" value="1"/>
</dbReference>
<dbReference type="InterPro" id="IPR003439">
    <property type="entry name" value="ABC_transporter-like_ATP-bd"/>
</dbReference>
<dbReference type="EMBL" id="JALJXV010000009">
    <property type="protein sequence ID" value="MCP1676448.1"/>
    <property type="molecule type" value="Genomic_DNA"/>
</dbReference>
<evidence type="ECO:0000256" key="4">
    <source>
        <dbReference type="ARBA" id="ARBA00022741"/>
    </source>
</evidence>
<dbReference type="Gene3D" id="3.40.50.300">
    <property type="entry name" value="P-loop containing nucleotide triphosphate hydrolases"/>
    <property type="match status" value="1"/>
</dbReference>
<dbReference type="PANTHER" id="PTHR43166:SF6">
    <property type="entry name" value="PHOSPHONATES IMPORT ATP-BINDING PROTEIN PHNC"/>
    <property type="match status" value="1"/>
</dbReference>
<dbReference type="InterPro" id="IPR003593">
    <property type="entry name" value="AAA+_ATPase"/>
</dbReference>
<feature type="domain" description="ABC transporter" evidence="9">
    <location>
        <begin position="31"/>
        <end position="280"/>
    </location>
</feature>
<dbReference type="Pfam" id="PF00005">
    <property type="entry name" value="ABC_tran"/>
    <property type="match status" value="1"/>
</dbReference>
<reference evidence="10" key="1">
    <citation type="submission" date="2022-03" db="EMBL/GenBank/DDBJ databases">
        <title>Genomic Encyclopedia of Type Strains, Phase III (KMG-III): the genomes of soil and plant-associated and newly described type strains.</title>
        <authorList>
            <person name="Whitman W."/>
        </authorList>
    </citation>
    <scope>NUCLEOTIDE SEQUENCE</scope>
    <source>
        <strain evidence="10">ANL 6-2</strain>
    </source>
</reference>
<dbReference type="RefSeq" id="WP_253482611.1">
    <property type="nucleotide sequence ID" value="NZ_JALJXV010000009.1"/>
</dbReference>
<dbReference type="CDD" id="cd03256">
    <property type="entry name" value="ABC_PhnC_transporter"/>
    <property type="match status" value="1"/>
</dbReference>
<evidence type="ECO:0000256" key="3">
    <source>
        <dbReference type="ARBA" id="ARBA00022475"/>
    </source>
</evidence>
<proteinExistence type="predicted"/>
<evidence type="ECO:0000256" key="2">
    <source>
        <dbReference type="ARBA" id="ARBA00022448"/>
    </source>
</evidence>
<keyword evidence="2" id="KW-0813">Transport</keyword>
<dbReference type="PANTHER" id="PTHR43166">
    <property type="entry name" value="AMINO ACID IMPORT ATP-BINDING PROTEIN"/>
    <property type="match status" value="1"/>
</dbReference>